<evidence type="ECO:0000256" key="1">
    <source>
        <dbReference type="SAM" id="MobiDB-lite"/>
    </source>
</evidence>
<dbReference type="RefSeq" id="WP_117679100.1">
    <property type="nucleotide sequence ID" value="NZ_QSRJ01000003.1"/>
</dbReference>
<organism evidence="2 3">
    <name type="scientific">Collinsella tanakaei</name>
    <dbReference type="NCBI Taxonomy" id="626935"/>
    <lineage>
        <taxon>Bacteria</taxon>
        <taxon>Bacillati</taxon>
        <taxon>Actinomycetota</taxon>
        <taxon>Coriobacteriia</taxon>
        <taxon>Coriobacteriales</taxon>
        <taxon>Coriobacteriaceae</taxon>
        <taxon>Collinsella</taxon>
    </lineage>
</organism>
<accession>A0A3E4QV64</accession>
<proteinExistence type="predicted"/>
<evidence type="ECO:0000313" key="3">
    <source>
        <dbReference type="Proteomes" id="UP000260943"/>
    </source>
</evidence>
<dbReference type="Proteomes" id="UP000260943">
    <property type="component" value="Unassembled WGS sequence"/>
</dbReference>
<reference evidence="2 3" key="1">
    <citation type="submission" date="2018-08" db="EMBL/GenBank/DDBJ databases">
        <title>A genome reference for cultivated species of the human gut microbiota.</title>
        <authorList>
            <person name="Zou Y."/>
            <person name="Xue W."/>
            <person name="Luo G."/>
        </authorList>
    </citation>
    <scope>NUCLEOTIDE SEQUENCE [LARGE SCALE GENOMIC DNA]</scope>
    <source>
        <strain evidence="2 3">TF08-14</strain>
    </source>
</reference>
<name>A0A3E4QV64_9ACTN</name>
<evidence type="ECO:0000313" key="2">
    <source>
        <dbReference type="EMBL" id="RGL11080.1"/>
    </source>
</evidence>
<comment type="caution">
    <text evidence="2">The sequence shown here is derived from an EMBL/GenBank/DDBJ whole genome shotgun (WGS) entry which is preliminary data.</text>
</comment>
<evidence type="ECO:0008006" key="4">
    <source>
        <dbReference type="Google" id="ProtNLM"/>
    </source>
</evidence>
<gene>
    <name evidence="2" type="ORF">DXC81_02835</name>
</gene>
<dbReference type="InterPro" id="IPR007499">
    <property type="entry name" value="ERF_bacteria_virus"/>
</dbReference>
<sequence length="185" mass="19935">MARSVYQAVAEVQRSVAVPKAKFNEFGGFLYRSYEDIVAALKEPCAEAGIAFSMSDDVVQVGDRHYVRSTVRIWQTDGGDQTMEVAALAREAEHKKGSDDAQVTGMASSYARKYALCGAFAIDGQADPDGMRPAEPPRPEPPAQGPFTAHCKSCGARYRFEGRAQYEAFAAAAGCCPAPAWEVEA</sequence>
<dbReference type="EMBL" id="QSRJ01000003">
    <property type="protein sequence ID" value="RGL11080.1"/>
    <property type="molecule type" value="Genomic_DNA"/>
</dbReference>
<feature type="compositionally biased region" description="Basic and acidic residues" evidence="1">
    <location>
        <begin position="129"/>
        <end position="138"/>
    </location>
</feature>
<feature type="region of interest" description="Disordered" evidence="1">
    <location>
        <begin position="126"/>
        <end position="146"/>
    </location>
</feature>
<protein>
    <recommendedName>
        <fullName evidence="4">Recombinase</fullName>
    </recommendedName>
</protein>
<dbReference type="AlphaFoldDB" id="A0A3E4QV64"/>
<dbReference type="Pfam" id="PF04404">
    <property type="entry name" value="ERF"/>
    <property type="match status" value="1"/>
</dbReference>